<dbReference type="Proteomes" id="UP000215244">
    <property type="component" value="Chromosome"/>
</dbReference>
<evidence type="ECO:0000313" key="2">
    <source>
        <dbReference type="Proteomes" id="UP000215244"/>
    </source>
</evidence>
<dbReference type="AlphaFoldDB" id="A0A223VAS1"/>
<dbReference type="KEGG" id="marb:CJ263_20530"/>
<sequence length="67" mass="7724">MIGIVENSNFTQIEVRIELPKTLLKISEKGLNLVSRFGFDSLPKELKSYSFILYCHMNPFKTKSISE</sequence>
<organism evidence="1 2">
    <name type="scientific">Maribacter cobaltidurans</name>
    <dbReference type="NCBI Taxonomy" id="1178778"/>
    <lineage>
        <taxon>Bacteria</taxon>
        <taxon>Pseudomonadati</taxon>
        <taxon>Bacteroidota</taxon>
        <taxon>Flavobacteriia</taxon>
        <taxon>Flavobacteriales</taxon>
        <taxon>Flavobacteriaceae</taxon>
        <taxon>Maribacter</taxon>
    </lineage>
</organism>
<name>A0A223VAS1_9FLAO</name>
<dbReference type="EMBL" id="CP022957">
    <property type="protein sequence ID" value="ASV32426.1"/>
    <property type="molecule type" value="Genomic_DNA"/>
</dbReference>
<protein>
    <submittedName>
        <fullName evidence="1">Uncharacterized protein</fullName>
    </submittedName>
</protein>
<evidence type="ECO:0000313" key="1">
    <source>
        <dbReference type="EMBL" id="ASV32426.1"/>
    </source>
</evidence>
<accession>A0A223VAS1</accession>
<proteinExistence type="predicted"/>
<reference evidence="1 2" key="1">
    <citation type="submission" date="2017-08" db="EMBL/GenBank/DDBJ databases">
        <title>The complete genome sequence of Maribacter sp. B1, isolated from deep-sea sediment.</title>
        <authorList>
            <person name="Wu Y.-H."/>
            <person name="Cheng H."/>
            <person name="Xu X.-W."/>
        </authorList>
    </citation>
    <scope>NUCLEOTIDE SEQUENCE [LARGE SCALE GENOMIC DNA]</scope>
    <source>
        <strain evidence="1 2">B1</strain>
    </source>
</reference>
<keyword evidence="2" id="KW-1185">Reference proteome</keyword>
<gene>
    <name evidence="1" type="ORF">CJ263_20530</name>
</gene>